<evidence type="ECO:0000313" key="2">
    <source>
        <dbReference type="Proteomes" id="UP000284684"/>
    </source>
</evidence>
<proteinExistence type="predicted"/>
<dbReference type="AlphaFoldDB" id="A0A423H207"/>
<dbReference type="EMBL" id="MOBI01000001">
    <property type="protein sequence ID" value="RON06223.1"/>
    <property type="molecule type" value="Genomic_DNA"/>
</dbReference>
<protein>
    <submittedName>
        <fullName evidence="1">Uncharacterized protein</fullName>
    </submittedName>
</protein>
<dbReference type="RefSeq" id="WP_123580123.1">
    <property type="nucleotide sequence ID" value="NZ_MOBI01000001.1"/>
</dbReference>
<reference evidence="1 2" key="1">
    <citation type="submission" date="2016-10" db="EMBL/GenBank/DDBJ databases">
        <title>Comparative genome analysis of multiple Pseudomonas spp. focuses on biocontrol and plant growth promoting traits.</title>
        <authorList>
            <person name="Tao X.-Y."/>
            <person name="Taylor C.G."/>
        </authorList>
    </citation>
    <scope>NUCLEOTIDE SEQUENCE [LARGE SCALE GENOMIC DNA]</scope>
    <source>
        <strain evidence="1 2">37D10</strain>
    </source>
</reference>
<accession>A0A423H207</accession>
<organism evidence="1 2">
    <name type="scientific">Pseudomonas brassicacearum</name>
    <dbReference type="NCBI Taxonomy" id="930166"/>
    <lineage>
        <taxon>Bacteria</taxon>
        <taxon>Pseudomonadati</taxon>
        <taxon>Pseudomonadota</taxon>
        <taxon>Gammaproteobacteria</taxon>
        <taxon>Pseudomonadales</taxon>
        <taxon>Pseudomonadaceae</taxon>
        <taxon>Pseudomonas</taxon>
    </lineage>
</organism>
<gene>
    <name evidence="1" type="ORF">BK658_00080</name>
</gene>
<evidence type="ECO:0000313" key="1">
    <source>
        <dbReference type="EMBL" id="RON06223.1"/>
    </source>
</evidence>
<name>A0A423H207_9PSED</name>
<dbReference type="Proteomes" id="UP000284684">
    <property type="component" value="Unassembled WGS sequence"/>
</dbReference>
<comment type="caution">
    <text evidence="1">The sequence shown here is derived from an EMBL/GenBank/DDBJ whole genome shotgun (WGS) entry which is preliminary data.</text>
</comment>
<sequence length="502" mass="54906">MNPIKVYEPKIQVRLIKTIKRKTVNGTEPTSERFQGAQGALNLNKWLGDGSSINTMKSVNEPAGGFSITVPDQPTDSGGLDSLYGVIEPMDMIEIRIRHGAPTGADSRPPIVMRGFVSSVSRDETMGPDGRPARSVTIQGHDYGKIWQMIQIFYGPSYIIGEDILSAFKLMDLFGAGASNALSNVDFLKLGVQMVNEYLAKLLPKGAEFPQITVRSENVIEAAVGITAIQSAEGTIHELMTRYLDVGPFNELFLTEDDDGVYAVYRQNPVLSLSGAPLYPKVTTAPYGGNLNVDAGQLTIIDLSEDDIFSIKVQRTDANVANYYWVSAPAFSLNSDVLMRQMGATDSQEAKTVDLGSYGNSNPGLYGHRLMRIETKLGGPSVTNVKSGLTEQEQEARDANIFDWIKDRRGFLVAQNKDNSILEIGTLQIRGNEKIRAGNYIRVRRGTTASLYYVTSVAHRFVPFSGFTTTLTVARGQGFADRIRMGGGVDSPYLAELANPRH</sequence>